<evidence type="ECO:0000313" key="7">
    <source>
        <dbReference type="EMBL" id="KAG8460637.1"/>
    </source>
</evidence>
<comment type="subcellular location">
    <subcellularLocation>
        <location evidence="1">Membrane</location>
        <topology evidence="1">Multi-pass membrane protein</topology>
    </subcellularLocation>
</comment>
<gene>
    <name evidence="7" type="ORF">KFE25_011412</name>
</gene>
<dbReference type="GO" id="GO:0050291">
    <property type="term" value="F:sphingosine N-acyltransferase activity"/>
    <property type="evidence" value="ECO:0007669"/>
    <property type="project" value="InterPro"/>
</dbReference>
<dbReference type="Pfam" id="PF03798">
    <property type="entry name" value="TRAM_LAG1_CLN8"/>
    <property type="match status" value="1"/>
</dbReference>
<keyword evidence="2 5" id="KW-0812">Transmembrane</keyword>
<evidence type="ECO:0000256" key="4">
    <source>
        <dbReference type="ARBA" id="ARBA00023136"/>
    </source>
</evidence>
<evidence type="ECO:0000256" key="1">
    <source>
        <dbReference type="ARBA" id="ARBA00004141"/>
    </source>
</evidence>
<comment type="caution">
    <text evidence="7">The sequence shown here is derived from an EMBL/GenBank/DDBJ whole genome shotgun (WGS) entry which is preliminary data.</text>
</comment>
<evidence type="ECO:0000256" key="2">
    <source>
        <dbReference type="ARBA" id="ARBA00022692"/>
    </source>
</evidence>
<dbReference type="GO" id="GO:0005783">
    <property type="term" value="C:endoplasmic reticulum"/>
    <property type="evidence" value="ECO:0007669"/>
    <property type="project" value="TreeGrafter"/>
</dbReference>
<keyword evidence="3 5" id="KW-1133">Transmembrane helix</keyword>
<accession>A0A8J5XGQ6</accession>
<dbReference type="PANTHER" id="PTHR12560:SF0">
    <property type="entry name" value="LD18904P"/>
    <property type="match status" value="1"/>
</dbReference>
<dbReference type="InterPro" id="IPR006634">
    <property type="entry name" value="TLC-dom"/>
</dbReference>
<evidence type="ECO:0000256" key="3">
    <source>
        <dbReference type="ARBA" id="ARBA00022989"/>
    </source>
</evidence>
<dbReference type="GO" id="GO:0046513">
    <property type="term" value="P:ceramide biosynthetic process"/>
    <property type="evidence" value="ECO:0007669"/>
    <property type="project" value="InterPro"/>
</dbReference>
<proteinExistence type="predicted"/>
<dbReference type="OMA" id="ISHAMFI"/>
<keyword evidence="4 5" id="KW-0472">Membrane</keyword>
<dbReference type="AlphaFoldDB" id="A0A8J5XGQ6"/>
<dbReference type="SMART" id="SM00724">
    <property type="entry name" value="TLC"/>
    <property type="match status" value="1"/>
</dbReference>
<protein>
    <recommendedName>
        <fullName evidence="6">TLC domain-containing protein</fullName>
    </recommendedName>
</protein>
<dbReference type="PANTHER" id="PTHR12560">
    <property type="entry name" value="LONGEVITY ASSURANCE FACTOR 1 LAG1"/>
    <property type="match status" value="1"/>
</dbReference>
<reference evidence="7" key="1">
    <citation type="submission" date="2021-05" db="EMBL/GenBank/DDBJ databases">
        <title>The genome of the haptophyte Pavlova lutheri (Diacronema luteri, Pavlovales) - a model for lipid biosynthesis in eukaryotic algae.</title>
        <authorList>
            <person name="Hulatt C.J."/>
            <person name="Posewitz M.C."/>
        </authorList>
    </citation>
    <scope>NUCLEOTIDE SEQUENCE</scope>
    <source>
        <strain evidence="7">NIVA-4/92</strain>
    </source>
</reference>
<evidence type="ECO:0000313" key="8">
    <source>
        <dbReference type="Proteomes" id="UP000751190"/>
    </source>
</evidence>
<dbReference type="Proteomes" id="UP000751190">
    <property type="component" value="Unassembled WGS sequence"/>
</dbReference>
<feature type="transmembrane region" description="Helical" evidence="5">
    <location>
        <begin position="168"/>
        <end position="188"/>
    </location>
</feature>
<dbReference type="EMBL" id="JAGTXO010000031">
    <property type="protein sequence ID" value="KAG8460637.1"/>
    <property type="molecule type" value="Genomic_DNA"/>
</dbReference>
<evidence type="ECO:0000256" key="5">
    <source>
        <dbReference type="SAM" id="Phobius"/>
    </source>
</evidence>
<dbReference type="InterPro" id="IPR016439">
    <property type="entry name" value="Lag1/Lac1-like"/>
</dbReference>
<dbReference type="OrthoDB" id="537032at2759"/>
<dbReference type="GO" id="GO:0016020">
    <property type="term" value="C:membrane"/>
    <property type="evidence" value="ECO:0007669"/>
    <property type="project" value="UniProtKB-SubCell"/>
</dbReference>
<keyword evidence="8" id="KW-1185">Reference proteome</keyword>
<feature type="domain" description="TLC" evidence="6">
    <location>
        <begin position="80"/>
        <end position="302"/>
    </location>
</feature>
<name>A0A8J5XGQ6_DIALT</name>
<organism evidence="7 8">
    <name type="scientific">Diacronema lutheri</name>
    <name type="common">Unicellular marine alga</name>
    <name type="synonym">Monochrysis lutheri</name>
    <dbReference type="NCBI Taxonomy" id="2081491"/>
    <lineage>
        <taxon>Eukaryota</taxon>
        <taxon>Haptista</taxon>
        <taxon>Haptophyta</taxon>
        <taxon>Pavlovophyceae</taxon>
        <taxon>Pavlovales</taxon>
        <taxon>Pavlovaceae</taxon>
        <taxon>Diacronema</taxon>
    </lineage>
</organism>
<feature type="transmembrane region" description="Helical" evidence="5">
    <location>
        <begin position="270"/>
        <end position="293"/>
    </location>
</feature>
<evidence type="ECO:0000259" key="6">
    <source>
        <dbReference type="SMART" id="SM00724"/>
    </source>
</evidence>
<sequence>MAAAILHSRPVFPTYPHGYVVVAGHVPWSVPNVIALVALVSAFAAARRVLIALAVPAGRAFGVALHGRAWLAPGGGGASVDWSRFGAEAYYGSVHAVLCAYACASPDLRAELLSWASDAAPMWAVHQPAMSAALRTYLVAQIAYNAESTLAILTAFFRGPSTAGRDRAMLLHHAAAILLCALCWRTHFVRVGVFVSLLHDVTDLPIDGIRLAQALGWDSALYVAVAAALLGWPAGRLVCYPLKVIYPAITDSQPIFDHSLRTLDPRIATISHAMFIVPLVLLWLLHCYWYMLLLKKVSRHVRRAKVD</sequence>